<name>A0A1I1K1M5_9BURK</name>
<dbReference type="Proteomes" id="UP000198639">
    <property type="component" value="Unassembled WGS sequence"/>
</dbReference>
<gene>
    <name evidence="1" type="ORF">SAMN05216204_10791</name>
</gene>
<dbReference type="EMBL" id="FOLD01000007">
    <property type="protein sequence ID" value="SFC54092.1"/>
    <property type="molecule type" value="Genomic_DNA"/>
</dbReference>
<dbReference type="OrthoDB" id="8756781at2"/>
<organism evidence="1 2">
    <name type="scientific">Massilia yuzhufengensis</name>
    <dbReference type="NCBI Taxonomy" id="1164594"/>
    <lineage>
        <taxon>Bacteria</taxon>
        <taxon>Pseudomonadati</taxon>
        <taxon>Pseudomonadota</taxon>
        <taxon>Betaproteobacteria</taxon>
        <taxon>Burkholderiales</taxon>
        <taxon>Oxalobacteraceae</taxon>
        <taxon>Telluria group</taxon>
        <taxon>Massilia</taxon>
    </lineage>
</organism>
<dbReference type="AlphaFoldDB" id="A0A1I1K1M5"/>
<dbReference type="RefSeq" id="WP_091873768.1">
    <property type="nucleotide sequence ID" value="NZ_FOLD01000007.1"/>
</dbReference>
<sequence>MINFNEGKINLGGKNISVASDYDDLSFLAEEGLIEKREDAGGMYYYVEAEADGMRFSVFISLRDKTIEWLLLRWLDRPMKSWDDVSEKAMTDEYRLLSNFVKKQVGTPPNNTRIGTRTWRFKWGQLNLSYEVRSFDVAIFMKPR</sequence>
<keyword evidence="2" id="KW-1185">Reference proteome</keyword>
<reference evidence="2" key="1">
    <citation type="submission" date="2016-10" db="EMBL/GenBank/DDBJ databases">
        <authorList>
            <person name="Varghese N."/>
            <person name="Submissions S."/>
        </authorList>
    </citation>
    <scope>NUCLEOTIDE SEQUENCE [LARGE SCALE GENOMIC DNA]</scope>
    <source>
        <strain evidence="2">CGMCC 1.12041</strain>
    </source>
</reference>
<evidence type="ECO:0000313" key="2">
    <source>
        <dbReference type="Proteomes" id="UP000198639"/>
    </source>
</evidence>
<accession>A0A1I1K1M5</accession>
<protein>
    <submittedName>
        <fullName evidence="1">Uncharacterized protein</fullName>
    </submittedName>
</protein>
<proteinExistence type="predicted"/>
<evidence type="ECO:0000313" key="1">
    <source>
        <dbReference type="EMBL" id="SFC54092.1"/>
    </source>
</evidence>